<evidence type="ECO:0000313" key="4">
    <source>
        <dbReference type="Proteomes" id="UP000198480"/>
    </source>
</evidence>
<organism evidence="3 4">
    <name type="scientific">Belliella buryatensis</name>
    <dbReference type="NCBI Taxonomy" id="1500549"/>
    <lineage>
        <taxon>Bacteria</taxon>
        <taxon>Pseudomonadati</taxon>
        <taxon>Bacteroidota</taxon>
        <taxon>Cytophagia</taxon>
        <taxon>Cytophagales</taxon>
        <taxon>Cyclobacteriaceae</taxon>
        <taxon>Belliella</taxon>
    </lineage>
</organism>
<keyword evidence="4" id="KW-1185">Reference proteome</keyword>
<accession>A0A239BDD9</accession>
<reference evidence="4" key="1">
    <citation type="submission" date="2017-06" db="EMBL/GenBank/DDBJ databases">
        <authorList>
            <person name="Varghese N."/>
            <person name="Submissions S."/>
        </authorList>
    </citation>
    <scope>NUCLEOTIDE SEQUENCE [LARGE SCALE GENOMIC DNA]</scope>
    <source>
        <strain evidence="4">5C</strain>
    </source>
</reference>
<feature type="signal peptide" evidence="2">
    <location>
        <begin position="1"/>
        <end position="24"/>
    </location>
</feature>
<evidence type="ECO:0000256" key="2">
    <source>
        <dbReference type="SAM" id="SignalP"/>
    </source>
</evidence>
<feature type="transmembrane region" description="Helical" evidence="1">
    <location>
        <begin position="87"/>
        <end position="107"/>
    </location>
</feature>
<keyword evidence="2" id="KW-0732">Signal</keyword>
<name>A0A239BDD9_9BACT</name>
<keyword evidence="1" id="KW-0472">Membrane</keyword>
<evidence type="ECO:0000313" key="3">
    <source>
        <dbReference type="EMBL" id="SNS05571.1"/>
    </source>
</evidence>
<proteinExistence type="predicted"/>
<feature type="chain" id="PRO_5012624716" evidence="2">
    <location>
        <begin position="25"/>
        <end position="287"/>
    </location>
</feature>
<evidence type="ECO:0000256" key="1">
    <source>
        <dbReference type="SAM" id="Phobius"/>
    </source>
</evidence>
<sequence>MIDFWQYIRTLYIVLTMMISAAHAQNSDYFFENNYADYPIITFQENFWGNPKYTIDGNKIKASEVRAFMEIMPGDAKEFMQQHRQTLSGTSLGYASSAVALGGVYYLSKNINNINPQVIRNSFFFIVGGSLLGSIGAQMKINGIRKVNSLVDNHNYLIRQDEISGPYLRFDYRNNLIGQKIDIYDGPNLLTRGQLEALKNKYPELQLNLQKARNAQRLSQTIDVLSLASNIVFITYVVTPRFQSSAPSNFLIPLSITDLALSFTSPLISRSARNRTRVGLQNFNFRE</sequence>
<keyword evidence="1" id="KW-0812">Transmembrane</keyword>
<dbReference type="OrthoDB" id="836087at2"/>
<keyword evidence="1" id="KW-1133">Transmembrane helix</keyword>
<dbReference type="AlphaFoldDB" id="A0A239BDD9"/>
<protein>
    <submittedName>
        <fullName evidence="3">Uncharacterized protein</fullName>
    </submittedName>
</protein>
<feature type="transmembrane region" description="Helical" evidence="1">
    <location>
        <begin position="119"/>
        <end position="137"/>
    </location>
</feature>
<dbReference type="RefSeq" id="WP_141107361.1">
    <property type="nucleotide sequence ID" value="NZ_FZOK01000002.1"/>
</dbReference>
<dbReference type="EMBL" id="FZOK01000002">
    <property type="protein sequence ID" value="SNS05571.1"/>
    <property type="molecule type" value="Genomic_DNA"/>
</dbReference>
<dbReference type="Proteomes" id="UP000198480">
    <property type="component" value="Unassembled WGS sequence"/>
</dbReference>
<gene>
    <name evidence="3" type="ORF">SAMN06295967_102281</name>
</gene>